<feature type="compositionally biased region" description="Basic and acidic residues" evidence="2">
    <location>
        <begin position="552"/>
        <end position="565"/>
    </location>
</feature>
<dbReference type="VEuPathDB" id="FungiDB:UMAG_00119"/>
<feature type="transmembrane region" description="Helical" evidence="3">
    <location>
        <begin position="18"/>
        <end position="41"/>
    </location>
</feature>
<dbReference type="PANTHER" id="PTHR13315:SF4">
    <property type="entry name" value="METALLOPHOSPHOESTERASE, ISOFORM E"/>
    <property type="match status" value="1"/>
</dbReference>
<dbReference type="OrthoDB" id="5977743at2759"/>
<evidence type="ECO:0000313" key="4">
    <source>
        <dbReference type="EMBL" id="KIS71678.1"/>
    </source>
</evidence>
<dbReference type="GO" id="GO:0016020">
    <property type="term" value="C:membrane"/>
    <property type="evidence" value="ECO:0007669"/>
    <property type="project" value="GOC"/>
</dbReference>
<dbReference type="OMA" id="TIQNHLC"/>
<name>A0A0D1CZI6_MYCMD</name>
<dbReference type="Proteomes" id="UP000000561">
    <property type="component" value="Chromosome 1"/>
</dbReference>
<dbReference type="InParanoid" id="A0A0D1CZI6"/>
<dbReference type="GeneID" id="23561512"/>
<evidence type="ECO:0008006" key="6">
    <source>
        <dbReference type="Google" id="ProtNLM"/>
    </source>
</evidence>
<feature type="region of interest" description="Disordered" evidence="2">
    <location>
        <begin position="372"/>
        <end position="401"/>
    </location>
</feature>
<proteinExistence type="predicted"/>
<sequence>MSDRTSFQRKTVQIARHLIYFIAGSTHIVTFRLLWLALLFYGERAVFHDAANGCAWPMPPHSSATSPQPAVHVLLVTDPQIIDRNTYPDLPWISLLYPIVRHFSDNYLKNVWTSLVINPNKWFHRGYILPPNLEAQRRQTSKAAGMVQPPDGVVWMGDLTDGGRRGRSDAEWAALVHRFRNIFWRPREADWEALKSTLSTTRQLIEPRTSATNFIPTIHLSGNHDIGLPGSSSGHRVDVLAADDAIERFNREFGMKIDGGGFVVKDRNPFQKSSLNGRVLVSSDTALGATHELVLINAQDLVGMEREGGGPFDTHLSSDHLGKLDGQLGDNAHREYKDTYDFVESVKLGGIQIPRVLLSHVPLHRPAMTTCNDAQRSARHRVQRESSRPLHQGTDRGSTYQNMVSSSVTDWVLRTIDPMAVFSGDDHDHCEYRHSRLSSNSSKLNVVEGFKANEVPELTVKSISMTEGVRKPGFARLSLFPPPFTSSSQPDTPPYVTMAYTPCLLPDQIGIWTRLYLPFFIITLLGLWFWPRSFMSRSDADGYLPLSHQRKRNDDHLPPSSEQHHPTSSGMINSSRWKRDVVAVALVALPWWILCQTHFLF</sequence>
<dbReference type="SUPFAM" id="SSF56300">
    <property type="entry name" value="Metallo-dependent phosphatases"/>
    <property type="match status" value="1"/>
</dbReference>
<feature type="transmembrane region" description="Helical" evidence="3">
    <location>
        <begin position="511"/>
        <end position="530"/>
    </location>
</feature>
<feature type="region of interest" description="Disordered" evidence="2">
    <location>
        <begin position="551"/>
        <end position="572"/>
    </location>
</feature>
<reference evidence="4 5" key="1">
    <citation type="journal article" date="2006" name="Nature">
        <title>Insights from the genome of the biotrophic fungal plant pathogen Ustilago maydis.</title>
        <authorList>
            <person name="Kamper J."/>
            <person name="Kahmann R."/>
            <person name="Bolker M."/>
            <person name="Ma L.J."/>
            <person name="Brefort T."/>
            <person name="Saville B.J."/>
            <person name="Banuett F."/>
            <person name="Kronstad J.W."/>
            <person name="Gold S.E."/>
            <person name="Muller O."/>
            <person name="Perlin M.H."/>
            <person name="Wosten H.A."/>
            <person name="de Vries R."/>
            <person name="Ruiz-Herrera J."/>
            <person name="Reynaga-Pena C.G."/>
            <person name="Snetselaar K."/>
            <person name="McCann M."/>
            <person name="Perez-Martin J."/>
            <person name="Feldbrugge M."/>
            <person name="Basse C.W."/>
            <person name="Steinberg G."/>
            <person name="Ibeas J.I."/>
            <person name="Holloman W."/>
            <person name="Guzman P."/>
            <person name="Farman M."/>
            <person name="Stajich J.E."/>
            <person name="Sentandreu R."/>
            <person name="Gonzalez-Prieto J.M."/>
            <person name="Kennell J.C."/>
            <person name="Molina L."/>
            <person name="Schirawski J."/>
            <person name="Mendoza-Mendoza A."/>
            <person name="Greilinger D."/>
            <person name="Munch K."/>
            <person name="Rossel N."/>
            <person name="Scherer M."/>
            <person name="Vranes M."/>
            <person name="Ladendorf O."/>
            <person name="Vincon V."/>
            <person name="Fuchs U."/>
            <person name="Sandrock B."/>
            <person name="Meng S."/>
            <person name="Ho E.C."/>
            <person name="Cahill M.J."/>
            <person name="Boyce K.J."/>
            <person name="Klose J."/>
            <person name="Klosterman S.J."/>
            <person name="Deelstra H.J."/>
            <person name="Ortiz-Castellanos L."/>
            <person name="Li W."/>
            <person name="Sanchez-Alonso P."/>
            <person name="Schreier P.H."/>
            <person name="Hauser-Hahn I."/>
            <person name="Vaupel M."/>
            <person name="Koopmann E."/>
            <person name="Friedrich G."/>
            <person name="Voss H."/>
            <person name="Schluter T."/>
            <person name="Margolis J."/>
            <person name="Platt D."/>
            <person name="Swimmer C."/>
            <person name="Gnirke A."/>
            <person name="Chen F."/>
            <person name="Vysotskaia V."/>
            <person name="Mannhaupt G."/>
            <person name="Guldener U."/>
            <person name="Munsterkotter M."/>
            <person name="Haase D."/>
            <person name="Oesterheld M."/>
            <person name="Mewes H.W."/>
            <person name="Mauceli E.W."/>
            <person name="DeCaprio D."/>
            <person name="Wade C.M."/>
            <person name="Butler J."/>
            <person name="Young S."/>
            <person name="Jaffe D.B."/>
            <person name="Calvo S."/>
            <person name="Nusbaum C."/>
            <person name="Galagan J."/>
            <person name="Birren B.W."/>
        </authorList>
    </citation>
    <scope>NUCLEOTIDE SEQUENCE [LARGE SCALE GENOMIC DNA]</scope>
    <source>
        <strain evidence="5">DSM 14603 / FGSC 9021 / UM521</strain>
    </source>
</reference>
<dbReference type="STRING" id="237631.A0A0D1CZI6"/>
<dbReference type="InterPro" id="IPR033308">
    <property type="entry name" value="PGAP5/Cdc1/Ted1"/>
</dbReference>
<dbReference type="RefSeq" id="XP_011386078.1">
    <property type="nucleotide sequence ID" value="XM_011387776.1"/>
</dbReference>
<accession>A0A0D1CZI6</accession>
<protein>
    <recommendedName>
        <fullName evidence="6">Calcineurin-like phosphoesterase domain-containing protein</fullName>
    </recommendedName>
</protein>
<evidence type="ECO:0000256" key="3">
    <source>
        <dbReference type="SAM" id="Phobius"/>
    </source>
</evidence>
<dbReference type="AlphaFoldDB" id="A0A0D1CZI6"/>
<dbReference type="GO" id="GO:0006506">
    <property type="term" value="P:GPI anchor biosynthetic process"/>
    <property type="evidence" value="ECO:0000318"/>
    <property type="project" value="GO_Central"/>
</dbReference>
<dbReference type="EMBL" id="CM003140">
    <property type="protein sequence ID" value="KIS71678.1"/>
    <property type="molecule type" value="Genomic_DNA"/>
</dbReference>
<dbReference type="GO" id="GO:0005783">
    <property type="term" value="C:endoplasmic reticulum"/>
    <property type="evidence" value="ECO:0000318"/>
    <property type="project" value="GO_Central"/>
</dbReference>
<dbReference type="PANTHER" id="PTHR13315">
    <property type="entry name" value="METALLO PHOSPHOESTERASE RELATED"/>
    <property type="match status" value="1"/>
</dbReference>
<evidence type="ECO:0000256" key="1">
    <source>
        <dbReference type="ARBA" id="ARBA00023136"/>
    </source>
</evidence>
<organism evidence="4 5">
    <name type="scientific">Mycosarcoma maydis</name>
    <name type="common">Corn smut fungus</name>
    <name type="synonym">Ustilago maydis</name>
    <dbReference type="NCBI Taxonomy" id="5270"/>
    <lineage>
        <taxon>Eukaryota</taxon>
        <taxon>Fungi</taxon>
        <taxon>Dikarya</taxon>
        <taxon>Basidiomycota</taxon>
        <taxon>Ustilaginomycotina</taxon>
        <taxon>Ustilaginomycetes</taxon>
        <taxon>Ustilaginales</taxon>
        <taxon>Ustilaginaceae</taxon>
        <taxon>Mycosarcoma</taxon>
    </lineage>
</organism>
<keyword evidence="3" id="KW-1133">Transmembrane helix</keyword>
<dbReference type="eggNOG" id="KOG3662">
    <property type="taxonomic scope" value="Eukaryota"/>
</dbReference>
<evidence type="ECO:0000313" key="5">
    <source>
        <dbReference type="Proteomes" id="UP000000561"/>
    </source>
</evidence>
<keyword evidence="5" id="KW-1185">Reference proteome</keyword>
<keyword evidence="3" id="KW-0812">Transmembrane</keyword>
<dbReference type="FunCoup" id="A0A0D1CZI6">
    <property type="interactions" value="182"/>
</dbReference>
<dbReference type="KEGG" id="uma:UMAG_00119"/>
<feature type="transmembrane region" description="Helical" evidence="3">
    <location>
        <begin position="581"/>
        <end position="600"/>
    </location>
</feature>
<dbReference type="InterPro" id="IPR029052">
    <property type="entry name" value="Metallo-depent_PP-like"/>
</dbReference>
<evidence type="ECO:0000256" key="2">
    <source>
        <dbReference type="SAM" id="MobiDB-lite"/>
    </source>
</evidence>
<keyword evidence="1 3" id="KW-0472">Membrane</keyword>
<gene>
    <name evidence="4" type="ORF">UMAG_00119</name>
</gene>